<dbReference type="GO" id="GO:0000228">
    <property type="term" value="C:nuclear chromosome"/>
    <property type="evidence" value="ECO:0007669"/>
    <property type="project" value="EnsemblMetazoa"/>
</dbReference>
<dbReference type="SMART" id="SM01114">
    <property type="entry name" value="CXC"/>
    <property type="match status" value="1"/>
</dbReference>
<dbReference type="GO" id="GO:0140693">
    <property type="term" value="F:molecular condensate scaffold activity"/>
    <property type="evidence" value="ECO:0007669"/>
    <property type="project" value="EnsemblMetazoa"/>
</dbReference>
<dbReference type="InterPro" id="IPR013083">
    <property type="entry name" value="Znf_RING/FYVE/PHD"/>
</dbReference>
<keyword evidence="5" id="KW-0539">Nucleus</keyword>
<dbReference type="SUPFAM" id="SSF57850">
    <property type="entry name" value="RING/U-box"/>
    <property type="match status" value="1"/>
</dbReference>
<feature type="compositionally biased region" description="Polar residues" evidence="6">
    <location>
        <begin position="752"/>
        <end position="771"/>
    </location>
</feature>
<evidence type="ECO:0000256" key="1">
    <source>
        <dbReference type="ARBA" id="ARBA00022723"/>
    </source>
</evidence>
<dbReference type="CDD" id="cd16522">
    <property type="entry name" value="RING-HC_MSL2"/>
    <property type="match status" value="1"/>
</dbReference>
<proteinExistence type="inferred from homology"/>
<dbReference type="Proteomes" id="UP000035880">
    <property type="component" value="Chromosome 2L"/>
</dbReference>
<feature type="compositionally biased region" description="Basic and acidic residues" evidence="6">
    <location>
        <begin position="715"/>
        <end position="724"/>
    </location>
</feature>
<keyword evidence="3" id="KW-0862">Zinc</keyword>
<feature type="compositionally biased region" description="Polar residues" evidence="6">
    <location>
        <begin position="404"/>
        <end position="413"/>
    </location>
</feature>
<dbReference type="GO" id="GO:0016456">
    <property type="term" value="C:X chromosome located dosage compensation complex, transcription activating"/>
    <property type="evidence" value="ECO:0007669"/>
    <property type="project" value="EnsemblMetazoa"/>
</dbReference>
<dbReference type="GO" id="GO:0140463">
    <property type="term" value="F:chromatin-protein adaptor activity"/>
    <property type="evidence" value="ECO:0007669"/>
    <property type="project" value="EnsemblMetazoa"/>
</dbReference>
<feature type="region of interest" description="Disordered" evidence="6">
    <location>
        <begin position="594"/>
        <end position="625"/>
    </location>
</feature>
<dbReference type="GO" id="GO:0008270">
    <property type="term" value="F:zinc ion binding"/>
    <property type="evidence" value="ECO:0007669"/>
    <property type="project" value="UniProtKB-KW"/>
</dbReference>
<dbReference type="AlphaFoldDB" id="A0A0J9TER2"/>
<dbReference type="InterPro" id="IPR017907">
    <property type="entry name" value="Znf_RING_CS"/>
</dbReference>
<dbReference type="PROSITE" id="PS00518">
    <property type="entry name" value="ZF_RING_1"/>
    <property type="match status" value="1"/>
</dbReference>
<dbReference type="GO" id="GO:0106222">
    <property type="term" value="F:lncRNA binding"/>
    <property type="evidence" value="ECO:0007669"/>
    <property type="project" value="EnsemblMetazoa"/>
</dbReference>
<reference evidence="9" key="2">
    <citation type="submission" date="2014-06" db="EMBL/GenBank/DDBJ databases">
        <authorList>
            <person name="Hu T."/>
            <person name="Eisen M.B."/>
            <person name="Thornton K.R."/>
            <person name="Andolfatto P."/>
        </authorList>
    </citation>
    <scope>NUCLEOTIDE SEQUENCE</scope>
    <source>
        <strain evidence="9">W501</strain>
    </source>
</reference>
<dbReference type="GO" id="GO:0071168">
    <property type="term" value="P:protein localization to chromatin"/>
    <property type="evidence" value="ECO:0007669"/>
    <property type="project" value="EnsemblMetazoa"/>
</dbReference>
<dbReference type="GO" id="GO:0003682">
    <property type="term" value="F:chromatin binding"/>
    <property type="evidence" value="ECO:0007669"/>
    <property type="project" value="EnsemblMetazoa"/>
</dbReference>
<dbReference type="InterPro" id="IPR032043">
    <property type="entry name" value="Msl2_Znf-RING"/>
</dbReference>
<dbReference type="GO" id="GO:0000209">
    <property type="term" value="P:protein polyubiquitination"/>
    <property type="evidence" value="ECO:0007669"/>
    <property type="project" value="EnsemblMetazoa"/>
</dbReference>
<protein>
    <submittedName>
        <fullName evidence="9">Uncharacterized protein</fullName>
    </submittedName>
</protein>
<evidence type="ECO:0000256" key="2">
    <source>
        <dbReference type="ARBA" id="ARBA00022771"/>
    </source>
</evidence>
<dbReference type="PROSITE" id="PS50089">
    <property type="entry name" value="ZF_RING_2"/>
    <property type="match status" value="1"/>
</dbReference>
<feature type="region of interest" description="Disordered" evidence="6">
    <location>
        <begin position="330"/>
        <end position="349"/>
    </location>
</feature>
<dbReference type="GO" id="GO:1990837">
    <property type="term" value="F:sequence-specific double-stranded DNA binding"/>
    <property type="evidence" value="ECO:0007669"/>
    <property type="project" value="EnsemblMetazoa"/>
</dbReference>
<dbReference type="Gene3D" id="3.30.40.10">
    <property type="entry name" value="Zinc/RING finger domain, C3HC4 (zinc finger)"/>
    <property type="match status" value="1"/>
</dbReference>
<keyword evidence="1" id="KW-0479">Metal-binding</keyword>
<organism evidence="9">
    <name type="scientific">Drosophila simulans</name>
    <name type="common">Fruit fly</name>
    <dbReference type="NCBI Taxonomy" id="7240"/>
    <lineage>
        <taxon>Eukaryota</taxon>
        <taxon>Metazoa</taxon>
        <taxon>Ecdysozoa</taxon>
        <taxon>Arthropoda</taxon>
        <taxon>Hexapoda</taxon>
        <taxon>Insecta</taxon>
        <taxon>Pterygota</taxon>
        <taxon>Neoptera</taxon>
        <taxon>Endopterygota</taxon>
        <taxon>Diptera</taxon>
        <taxon>Brachycera</taxon>
        <taxon>Muscomorpha</taxon>
        <taxon>Ephydroidea</taxon>
        <taxon>Drosophilidae</taxon>
        <taxon>Drosophila</taxon>
        <taxon>Sophophora</taxon>
    </lineage>
</organism>
<dbReference type="PANTHER" id="PTHR16048:SF3">
    <property type="entry name" value="E3 UBIQUITIN-PROTEIN LIGASE MSL2"/>
    <property type="match status" value="1"/>
</dbReference>
<dbReference type="PROSITE" id="PS52051">
    <property type="entry name" value="CXC_MSL2"/>
    <property type="match status" value="1"/>
</dbReference>
<dbReference type="GO" id="GO:0141054">
    <property type="term" value="F:histone H2B ubiquitin ligase activity"/>
    <property type="evidence" value="ECO:0007669"/>
    <property type="project" value="EnsemblMetazoa"/>
</dbReference>
<dbReference type="OrthoDB" id="6412801at2759"/>
<dbReference type="GO" id="GO:0009047">
    <property type="term" value="P:dosage compensation by hyperactivation of X chromosome"/>
    <property type="evidence" value="ECO:0007669"/>
    <property type="project" value="EnsemblMetazoa"/>
</dbReference>
<dbReference type="InterPro" id="IPR001841">
    <property type="entry name" value="Znf_RING"/>
</dbReference>
<feature type="compositionally biased region" description="Pro residues" evidence="6">
    <location>
        <begin position="699"/>
        <end position="714"/>
    </location>
</feature>
<dbReference type="Bgee" id="FBgn0187546">
    <property type="expression patterns" value="Expressed in embryo and 3 other cell types or tissues"/>
</dbReference>
<evidence type="ECO:0000256" key="3">
    <source>
        <dbReference type="ARBA" id="ARBA00022833"/>
    </source>
</evidence>
<dbReference type="PANTHER" id="PTHR16048">
    <property type="entry name" value="MSL2-RELATED"/>
    <property type="match status" value="1"/>
</dbReference>
<feature type="compositionally biased region" description="Acidic residues" evidence="6">
    <location>
        <begin position="330"/>
        <end position="343"/>
    </location>
</feature>
<dbReference type="InterPro" id="IPR033467">
    <property type="entry name" value="Tesmin/TSO1-like_CXC"/>
</dbReference>
<name>A0A0J9TER2_DROSI</name>
<gene>
    <name evidence="9" type="primary">Dsim\GD15895</name>
    <name evidence="9" type="ORF">Dsimw501_GD15895</name>
</gene>
<reference evidence="9" key="3">
    <citation type="submission" date="2015-04" db="EMBL/GenBank/DDBJ databases">
        <authorList>
            <consortium name="FlyBase"/>
        </authorList>
    </citation>
    <scope>NUCLEOTIDE SEQUENCE</scope>
    <source>
        <strain evidence="9">W501</strain>
    </source>
</reference>
<dbReference type="CDD" id="cd13122">
    <property type="entry name" value="MSL2_CXC"/>
    <property type="match status" value="1"/>
</dbReference>
<evidence type="ECO:0000259" key="7">
    <source>
        <dbReference type="PROSITE" id="PS50089"/>
    </source>
</evidence>
<dbReference type="Pfam" id="PF16682">
    <property type="entry name" value="MSL2-CXC"/>
    <property type="match status" value="1"/>
</dbReference>
<keyword evidence="2 4" id="KW-0863">Zinc-finger</keyword>
<feature type="compositionally biased region" description="Polar residues" evidence="6">
    <location>
        <begin position="426"/>
        <end position="437"/>
    </location>
</feature>
<feature type="region of interest" description="Disordered" evidence="6">
    <location>
        <begin position="699"/>
        <end position="783"/>
    </location>
</feature>
<dbReference type="GO" id="GO:0140517">
    <property type="term" value="F:protein-RNA adaptor activity"/>
    <property type="evidence" value="ECO:0007669"/>
    <property type="project" value="EnsemblMetazoa"/>
</dbReference>
<feature type="region of interest" description="Disordered" evidence="6">
    <location>
        <begin position="383"/>
        <end position="531"/>
    </location>
</feature>
<evidence type="ECO:0000256" key="5">
    <source>
        <dbReference type="PROSITE-ProRule" id="PRU01396"/>
    </source>
</evidence>
<reference evidence="9" key="1">
    <citation type="journal article" date="2013" name="Genome Res.">
        <title>A second-generation assembly of the Drosophila simulans genome provides new insights into patterns of lineage-specific divergence.</title>
        <authorList>
            <person name="Hu T.T."/>
            <person name="Eisen M.B."/>
            <person name="Thornton K.R."/>
            <person name="Andolfatto P."/>
        </authorList>
    </citation>
    <scope>NUCLEOTIDE SEQUENCE [LARGE SCALE GENOMIC DNA]</scope>
    <source>
        <strain evidence="9">W501</strain>
    </source>
</reference>
<comment type="similarity">
    <text evidence="5">Belongs to the MSL2 family.</text>
</comment>
<accession>A0A0J9TER2</accession>
<evidence type="ECO:0000313" key="9">
    <source>
        <dbReference type="EMBL" id="KMY87895.1"/>
    </source>
</evidence>
<evidence type="ECO:0000256" key="4">
    <source>
        <dbReference type="PROSITE-ProRule" id="PRU00175"/>
    </source>
</evidence>
<dbReference type="InterPro" id="IPR032049">
    <property type="entry name" value="Msl2-CXC"/>
</dbReference>
<evidence type="ECO:0000259" key="8">
    <source>
        <dbReference type="PROSITE" id="PS52051"/>
    </source>
</evidence>
<evidence type="ECO:0000256" key="6">
    <source>
        <dbReference type="SAM" id="MobiDB-lite"/>
    </source>
</evidence>
<dbReference type="KEGG" id="dsi:Dsimw501_GD15895"/>
<dbReference type="Pfam" id="PF16685">
    <property type="entry name" value="zf-RING_10"/>
    <property type="match status" value="1"/>
</dbReference>
<feature type="compositionally biased region" description="Basic and acidic residues" evidence="6">
    <location>
        <begin position="446"/>
        <end position="463"/>
    </location>
</feature>
<dbReference type="GO" id="GO:0072487">
    <property type="term" value="C:MSL complex"/>
    <property type="evidence" value="ECO:0007669"/>
    <property type="project" value="UniProtKB-UniRule"/>
</dbReference>
<keyword evidence="5" id="KW-0158">Chromosome</keyword>
<feature type="compositionally biased region" description="Basic residues" evidence="6">
    <location>
        <begin position="725"/>
        <end position="736"/>
    </location>
</feature>
<dbReference type="EMBL" id="CM002910">
    <property type="protein sequence ID" value="KMY87895.1"/>
    <property type="molecule type" value="Genomic_DNA"/>
</dbReference>
<feature type="domain" description="RING-type" evidence="7">
    <location>
        <begin position="42"/>
        <end position="86"/>
    </location>
</feature>
<dbReference type="InterPro" id="IPR037922">
    <property type="entry name" value="MSL2"/>
</dbReference>
<feature type="domain" description="CXC MSL2-type" evidence="8">
    <location>
        <begin position="527"/>
        <end position="578"/>
    </location>
</feature>
<sequence>MLAQTAYLKVTRLSLRPASNLSKRRVEELNSGIGELRQLLSCVVCCQLLVDPYSPKGKRCQHNVCRLCLRGKKHLFPSCTQCEGCSDFKTYEENRMMGTQLLCYKTLCVHLLHSALFGQLAGMRPQVARELVPRIKLPPKTTQEFIREGSNISDTFDTFLPQPDLPFLKDMPTSLPAETPPTTAATTPELPYDHHLNISDIEAEAAATAEQGHFSPLPLLPTGSRMGLLSHAGQIVIATESSESGFMEQAWTDQVDLSGAVSMSNYTNSGNNFAVSYVMPTSATTTFDPQELQIGQVVQMAVEETVETSSQLTVLSTTVEEIVEESVEESVEETVEETAEETVETSTQLEVLTSAEEPNEISDQLTELEVAGSEEALVTVEEAEGTSIQSEVVAEQKEEDQQLDVHTSQSPTQAEMEEAVEEHVATKTQLGQVQTELQVEEPLQTDIKDAKEAAEEAKEKDQHPSSAEQQKEDIDEPTLKRKRTRSLKASQAAKIEPAPSEVKAKVQSGKGALRRVRGKDKEEKVKPPKPKCRCGISGSSNTLTTCRNSRCPCYKSYNSCAGCHCVCCKNPHKEDYVESDEDDDFEDFEMLKDVPEPMTQSEEPVVAEPRQEENSRDCAPPDSSEEAISLVPLNNLQHSQHPLVLVQNEQGDYQGFNIFQGNKPLDPVAAGFTMRVQLQHTDGNGSVPQHAYMMPPITMPNPPPPSLSPPPPPAPDREVIETPAKKFRTSRTRRGRANFSALDTVDELVSGGSRSNSAAGDRSSATDNAQSLFEEIMSGSDDL</sequence>